<dbReference type="PANTHER" id="PTHR10353:SF154">
    <property type="entry name" value="BETA-GLUCOSIDASE 9-RELATED"/>
    <property type="match status" value="1"/>
</dbReference>
<dbReference type="PANTHER" id="PTHR10353">
    <property type="entry name" value="GLYCOSYL HYDROLASE"/>
    <property type="match status" value="1"/>
</dbReference>
<organism evidence="4 5">
    <name type="scientific">Quercus suber</name>
    <name type="common">Cork oak</name>
    <dbReference type="NCBI Taxonomy" id="58331"/>
    <lineage>
        <taxon>Eukaryota</taxon>
        <taxon>Viridiplantae</taxon>
        <taxon>Streptophyta</taxon>
        <taxon>Embryophyta</taxon>
        <taxon>Tracheophyta</taxon>
        <taxon>Spermatophyta</taxon>
        <taxon>Magnoliopsida</taxon>
        <taxon>eudicotyledons</taxon>
        <taxon>Gunneridae</taxon>
        <taxon>Pentapetalae</taxon>
        <taxon>rosids</taxon>
        <taxon>fabids</taxon>
        <taxon>Fagales</taxon>
        <taxon>Fagaceae</taxon>
        <taxon>Quercus</taxon>
    </lineage>
</organism>
<evidence type="ECO:0000256" key="1">
    <source>
        <dbReference type="ARBA" id="ARBA00010838"/>
    </source>
</evidence>
<evidence type="ECO:0000256" key="3">
    <source>
        <dbReference type="SAM" id="MobiDB-lite"/>
    </source>
</evidence>
<protein>
    <submittedName>
        <fullName evidence="4">Raucaffricine-o-beta-d-glucosidase</fullName>
    </submittedName>
</protein>
<dbReference type="SUPFAM" id="SSF51445">
    <property type="entry name" value="(Trans)glycosidases"/>
    <property type="match status" value="1"/>
</dbReference>
<dbReference type="Proteomes" id="UP000237347">
    <property type="component" value="Unassembled WGS sequence"/>
</dbReference>
<keyword evidence="5" id="KW-1185">Reference proteome</keyword>
<evidence type="ECO:0000256" key="2">
    <source>
        <dbReference type="RuleBase" id="RU003690"/>
    </source>
</evidence>
<dbReference type="AlphaFoldDB" id="A0AAW0M7H2"/>
<dbReference type="EMBL" id="PKMF04000018">
    <property type="protein sequence ID" value="KAK7858664.1"/>
    <property type="molecule type" value="Genomic_DNA"/>
</dbReference>
<dbReference type="GO" id="GO:0008422">
    <property type="term" value="F:beta-glucosidase activity"/>
    <property type="evidence" value="ECO:0007669"/>
    <property type="project" value="TreeGrafter"/>
</dbReference>
<dbReference type="GO" id="GO:0005975">
    <property type="term" value="P:carbohydrate metabolic process"/>
    <property type="evidence" value="ECO:0007669"/>
    <property type="project" value="InterPro"/>
</dbReference>
<dbReference type="PRINTS" id="PR00131">
    <property type="entry name" value="GLHYDRLASE1"/>
</dbReference>
<comment type="caution">
    <text evidence="4">The sequence shown here is derived from an EMBL/GenBank/DDBJ whole genome shotgun (WGS) entry which is preliminary data.</text>
</comment>
<accession>A0AAW0M7H2</accession>
<name>A0AAW0M7H2_QUESU</name>
<evidence type="ECO:0000313" key="5">
    <source>
        <dbReference type="Proteomes" id="UP000237347"/>
    </source>
</evidence>
<reference evidence="4 5" key="1">
    <citation type="journal article" date="2018" name="Sci. Data">
        <title>The draft genome sequence of cork oak.</title>
        <authorList>
            <person name="Ramos A.M."/>
            <person name="Usie A."/>
            <person name="Barbosa P."/>
            <person name="Barros P.M."/>
            <person name="Capote T."/>
            <person name="Chaves I."/>
            <person name="Simoes F."/>
            <person name="Abreu I."/>
            <person name="Carrasquinho I."/>
            <person name="Faro C."/>
            <person name="Guimaraes J.B."/>
            <person name="Mendonca D."/>
            <person name="Nobrega F."/>
            <person name="Rodrigues L."/>
            <person name="Saibo N.J.M."/>
            <person name="Varela M.C."/>
            <person name="Egas C."/>
            <person name="Matos J."/>
            <person name="Miguel C.M."/>
            <person name="Oliveira M.M."/>
            <person name="Ricardo C.P."/>
            <person name="Goncalves S."/>
        </authorList>
    </citation>
    <scope>NUCLEOTIDE SEQUENCE [LARGE SCALE GENOMIC DNA]</scope>
    <source>
        <strain evidence="5">cv. HL8</strain>
    </source>
</reference>
<dbReference type="InterPro" id="IPR001360">
    <property type="entry name" value="Glyco_hydro_1"/>
</dbReference>
<sequence length="232" mass="25377">MAGKGYEFGIAPPFRCSYTAKPCMGGNSSTEPYIVGHKPITLFLPMLLLCSTKKHGLPHRMAPGSGFVYIYPQGLQKLLENLKKRYQNPKIYTTENVISQGTIVFHLLNSYMIHFEDTMNGVDIEGYFYWSLHDSYERGGGIGARFGLYFVDYNDNLKRIPKESAKWLHDFLQSNATTSPAGSPAGSPSGSPKSSGTGANAKSSAGSSIKLSISHLFFLICAATVASTFTTY</sequence>
<comment type="similarity">
    <text evidence="1 2">Belongs to the glycosyl hydrolase 1 family.</text>
</comment>
<gene>
    <name evidence="4" type="primary">RG_2</name>
    <name evidence="4" type="ORF">CFP56_011472</name>
</gene>
<feature type="region of interest" description="Disordered" evidence="3">
    <location>
        <begin position="178"/>
        <end position="199"/>
    </location>
</feature>
<dbReference type="Gene3D" id="3.20.20.80">
    <property type="entry name" value="Glycosidases"/>
    <property type="match status" value="1"/>
</dbReference>
<dbReference type="Pfam" id="PF00232">
    <property type="entry name" value="Glyco_hydro_1"/>
    <property type="match status" value="1"/>
</dbReference>
<proteinExistence type="inferred from homology"/>
<evidence type="ECO:0000313" key="4">
    <source>
        <dbReference type="EMBL" id="KAK7858664.1"/>
    </source>
</evidence>
<dbReference type="InterPro" id="IPR017853">
    <property type="entry name" value="GH"/>
</dbReference>